<keyword evidence="3" id="KW-0862">Zinc</keyword>
<dbReference type="STRING" id="1173111.SAMN05444955_101301"/>
<dbReference type="GO" id="GO:0005507">
    <property type="term" value="F:copper ion binding"/>
    <property type="evidence" value="ECO:0007669"/>
    <property type="project" value="InterPro"/>
</dbReference>
<dbReference type="InterPro" id="IPR018152">
    <property type="entry name" value="SOD_Cu/Zn_BS"/>
</dbReference>
<reference evidence="7 8" key="1">
    <citation type="submission" date="2016-10" db="EMBL/GenBank/DDBJ databases">
        <authorList>
            <person name="de Groot N.N."/>
        </authorList>
    </citation>
    <scope>NUCLEOTIDE SEQUENCE [LARGE SCALE GENOMIC DNA]</scope>
    <source>
        <strain evidence="7 8">DSM 46701</strain>
    </source>
</reference>
<keyword evidence="3" id="KW-0479">Metal-binding</keyword>
<dbReference type="PROSITE" id="PS00332">
    <property type="entry name" value="SOD_CU_ZN_2"/>
    <property type="match status" value="1"/>
</dbReference>
<evidence type="ECO:0000313" key="8">
    <source>
        <dbReference type="Proteomes" id="UP000199695"/>
    </source>
</evidence>
<sequence length="177" mass="18671">MRIAIIAIAFLLSALASGCSEGGPQSLTAFADLYDAKGQKIGTAQLKEAKNGVEIRLSASHLPPGKHGYHIHETGKCEAPDFKSAGGHFNPEQKKHGEHNPEGHHAGDLTNLTVSEDGQVNDTQIAEHVTLEKNKAVSLLKAGGTALVIHEKEDDLKTDPAGNSGKRIACGVIEAKQ</sequence>
<feature type="chain" id="PRO_5011726202" description="Superoxide dismutase [Cu-Zn]" evidence="5">
    <location>
        <begin position="23"/>
        <end position="177"/>
    </location>
</feature>
<dbReference type="CDD" id="cd00305">
    <property type="entry name" value="Cu-Zn_Superoxide_Dismutase"/>
    <property type="match status" value="1"/>
</dbReference>
<feature type="domain" description="Superoxide dismutase copper/zinc binding" evidence="6">
    <location>
        <begin position="42"/>
        <end position="173"/>
    </location>
</feature>
<keyword evidence="8" id="KW-1185">Reference proteome</keyword>
<evidence type="ECO:0000256" key="1">
    <source>
        <dbReference type="ARBA" id="ARBA00010457"/>
    </source>
</evidence>
<gene>
    <name evidence="7" type="ORF">SAMN05444955_101301</name>
</gene>
<dbReference type="EC" id="1.15.1.1" evidence="3"/>
<dbReference type="RefSeq" id="WP_089964585.1">
    <property type="nucleotide sequence ID" value="NZ_FOCQ01000001.1"/>
</dbReference>
<dbReference type="OrthoDB" id="9792957at2"/>
<dbReference type="PROSITE" id="PS51257">
    <property type="entry name" value="PROKAR_LIPOPROTEIN"/>
    <property type="match status" value="1"/>
</dbReference>
<keyword evidence="3" id="KW-0560">Oxidoreductase</keyword>
<dbReference type="InterPro" id="IPR024134">
    <property type="entry name" value="SOD_Cu/Zn_/chaperone"/>
</dbReference>
<proteinExistence type="inferred from homology"/>
<evidence type="ECO:0000313" key="7">
    <source>
        <dbReference type="EMBL" id="SEM73023.1"/>
    </source>
</evidence>
<evidence type="ECO:0000256" key="4">
    <source>
        <dbReference type="SAM" id="MobiDB-lite"/>
    </source>
</evidence>
<dbReference type="SUPFAM" id="SSF49329">
    <property type="entry name" value="Cu,Zn superoxide dismutase-like"/>
    <property type="match status" value="1"/>
</dbReference>
<evidence type="ECO:0000259" key="6">
    <source>
        <dbReference type="Pfam" id="PF00080"/>
    </source>
</evidence>
<protein>
    <recommendedName>
        <fullName evidence="3">Superoxide dismutase [Cu-Zn]</fullName>
        <ecNumber evidence="3">1.15.1.1</ecNumber>
    </recommendedName>
</protein>
<comment type="catalytic activity">
    <reaction evidence="3">
        <text>2 superoxide + 2 H(+) = H2O2 + O2</text>
        <dbReference type="Rhea" id="RHEA:20696"/>
        <dbReference type="ChEBI" id="CHEBI:15378"/>
        <dbReference type="ChEBI" id="CHEBI:15379"/>
        <dbReference type="ChEBI" id="CHEBI:16240"/>
        <dbReference type="ChEBI" id="CHEBI:18421"/>
        <dbReference type="EC" id="1.15.1.1"/>
    </reaction>
</comment>
<keyword evidence="3" id="KW-0186">Copper</keyword>
<organism evidence="7 8">
    <name type="scientific">Lihuaxuella thermophila</name>
    <dbReference type="NCBI Taxonomy" id="1173111"/>
    <lineage>
        <taxon>Bacteria</taxon>
        <taxon>Bacillati</taxon>
        <taxon>Bacillota</taxon>
        <taxon>Bacilli</taxon>
        <taxon>Bacillales</taxon>
        <taxon>Thermoactinomycetaceae</taxon>
        <taxon>Lihuaxuella</taxon>
    </lineage>
</organism>
<name>A0A1H8AR34_9BACL</name>
<dbReference type="Pfam" id="PF00080">
    <property type="entry name" value="Sod_Cu"/>
    <property type="match status" value="1"/>
</dbReference>
<dbReference type="EMBL" id="FOCQ01000001">
    <property type="protein sequence ID" value="SEM73023.1"/>
    <property type="molecule type" value="Genomic_DNA"/>
</dbReference>
<dbReference type="GO" id="GO:0004784">
    <property type="term" value="F:superoxide dismutase activity"/>
    <property type="evidence" value="ECO:0007669"/>
    <property type="project" value="UniProtKB-EC"/>
</dbReference>
<evidence type="ECO:0000256" key="3">
    <source>
        <dbReference type="RuleBase" id="RU000393"/>
    </source>
</evidence>
<dbReference type="PANTHER" id="PTHR10003">
    <property type="entry name" value="SUPEROXIDE DISMUTASE CU-ZN -RELATED"/>
    <property type="match status" value="1"/>
</dbReference>
<comment type="cofactor">
    <cofactor evidence="3">
        <name>Cu cation</name>
        <dbReference type="ChEBI" id="CHEBI:23378"/>
    </cofactor>
    <text evidence="3">Binds 1 copper ion per subunit.</text>
</comment>
<evidence type="ECO:0000256" key="2">
    <source>
        <dbReference type="ARBA" id="ARBA00024900"/>
    </source>
</evidence>
<feature type="compositionally biased region" description="Basic and acidic residues" evidence="4">
    <location>
        <begin position="91"/>
        <end position="107"/>
    </location>
</feature>
<dbReference type="AlphaFoldDB" id="A0A1H8AR34"/>
<feature type="region of interest" description="Disordered" evidence="4">
    <location>
        <begin position="80"/>
        <end position="110"/>
    </location>
</feature>
<evidence type="ECO:0000256" key="5">
    <source>
        <dbReference type="SAM" id="SignalP"/>
    </source>
</evidence>
<feature type="signal peptide" evidence="5">
    <location>
        <begin position="1"/>
        <end position="22"/>
    </location>
</feature>
<comment type="cofactor">
    <cofactor evidence="3">
        <name>Zn(2+)</name>
        <dbReference type="ChEBI" id="CHEBI:29105"/>
    </cofactor>
    <text evidence="3">Binds 1 zinc ion per subunit.</text>
</comment>
<accession>A0A1H8AR34</accession>
<dbReference type="InterPro" id="IPR036423">
    <property type="entry name" value="SOD-like_Cu/Zn_dom_sf"/>
</dbReference>
<keyword evidence="5" id="KW-0732">Signal</keyword>
<dbReference type="Proteomes" id="UP000199695">
    <property type="component" value="Unassembled WGS sequence"/>
</dbReference>
<dbReference type="Gene3D" id="2.60.40.200">
    <property type="entry name" value="Superoxide dismutase, copper/zinc binding domain"/>
    <property type="match status" value="1"/>
</dbReference>
<comment type="function">
    <text evidence="2">Destroys radicals which are normally produced within the cells and which are toxic to biological systems. May play a role in favoring mycobacterial survival in phagocytes.</text>
</comment>
<comment type="similarity">
    <text evidence="1 3">Belongs to the Cu-Zn superoxide dismutase family.</text>
</comment>
<dbReference type="InterPro" id="IPR001424">
    <property type="entry name" value="SOD_Cu_Zn_dom"/>
</dbReference>